<keyword evidence="1" id="KW-0472">Membrane</keyword>
<keyword evidence="1" id="KW-1133">Transmembrane helix</keyword>
<evidence type="ECO:0000256" key="1">
    <source>
        <dbReference type="SAM" id="Phobius"/>
    </source>
</evidence>
<protein>
    <submittedName>
        <fullName evidence="2">Uncharacterized protein</fullName>
    </submittedName>
</protein>
<accession>A0A5J4YR40</accession>
<dbReference type="EMBL" id="VRMN01000006">
    <property type="protein sequence ID" value="KAA8493756.1"/>
    <property type="molecule type" value="Genomic_DNA"/>
</dbReference>
<keyword evidence="3" id="KW-1185">Reference proteome</keyword>
<evidence type="ECO:0000313" key="2">
    <source>
        <dbReference type="EMBL" id="KAA8493756.1"/>
    </source>
</evidence>
<comment type="caution">
    <text evidence="2">The sequence shown here is derived from an EMBL/GenBank/DDBJ whole genome shotgun (WGS) entry which is preliminary data.</text>
</comment>
<reference evidence="3" key="1">
    <citation type="journal article" date="2019" name="Nat. Commun.">
        <title>Expansion of phycobilisome linker gene families in mesophilic red algae.</title>
        <authorList>
            <person name="Lee J."/>
            <person name="Kim D."/>
            <person name="Bhattacharya D."/>
            <person name="Yoon H.S."/>
        </authorList>
    </citation>
    <scope>NUCLEOTIDE SEQUENCE [LARGE SCALE GENOMIC DNA]</scope>
    <source>
        <strain evidence="3">CCMP 1328</strain>
    </source>
</reference>
<feature type="transmembrane region" description="Helical" evidence="1">
    <location>
        <begin position="53"/>
        <end position="73"/>
    </location>
</feature>
<organism evidence="2 3">
    <name type="scientific">Porphyridium purpureum</name>
    <name type="common">Red alga</name>
    <name type="synonym">Porphyridium cruentum</name>
    <dbReference type="NCBI Taxonomy" id="35688"/>
    <lineage>
        <taxon>Eukaryota</taxon>
        <taxon>Rhodophyta</taxon>
        <taxon>Bangiophyceae</taxon>
        <taxon>Porphyridiales</taxon>
        <taxon>Porphyridiaceae</taxon>
        <taxon>Porphyridium</taxon>
    </lineage>
</organism>
<dbReference type="Proteomes" id="UP000324585">
    <property type="component" value="Unassembled WGS sequence"/>
</dbReference>
<evidence type="ECO:0000313" key="3">
    <source>
        <dbReference type="Proteomes" id="UP000324585"/>
    </source>
</evidence>
<dbReference type="AlphaFoldDB" id="A0A5J4YR40"/>
<sequence>MGVWAGDAPVGQGAIVSHATSSGPAHGRVETGAIVPCVSVRADELKHMQSTRAYAIAGSVALAAVATMAPTFLPFSVRLATVALAAGCILELPSQVLCILVGLCLMSSFDLSSILSRRWVIWLLGVLLGVVLGGLALFVLAFMIAVILFYIFTYACLAFFGAILGGCLNSSVPQVGTDTKSKGTDS</sequence>
<proteinExistence type="predicted"/>
<feature type="transmembrane region" description="Helical" evidence="1">
    <location>
        <begin position="119"/>
        <end position="145"/>
    </location>
</feature>
<keyword evidence="1" id="KW-0812">Transmembrane</keyword>
<gene>
    <name evidence="2" type="ORF">FVE85_4893</name>
</gene>
<feature type="transmembrane region" description="Helical" evidence="1">
    <location>
        <begin position="151"/>
        <end position="172"/>
    </location>
</feature>
<feature type="transmembrane region" description="Helical" evidence="1">
    <location>
        <begin position="79"/>
        <end position="107"/>
    </location>
</feature>
<name>A0A5J4YR40_PORPP</name>